<proteinExistence type="predicted"/>
<dbReference type="SMART" id="SM00850">
    <property type="entry name" value="LytTR"/>
    <property type="match status" value="1"/>
</dbReference>
<name>A0ABT2RVI9_9FIRM</name>
<dbReference type="Proteomes" id="UP001652461">
    <property type="component" value="Unassembled WGS sequence"/>
</dbReference>
<comment type="caution">
    <text evidence="2">The sequence shown here is derived from an EMBL/GenBank/DDBJ whole genome shotgun (WGS) entry which is preliminary data.</text>
</comment>
<dbReference type="PANTHER" id="PTHR37299">
    <property type="entry name" value="TRANSCRIPTIONAL REGULATOR-RELATED"/>
    <property type="match status" value="1"/>
</dbReference>
<dbReference type="SUPFAM" id="SSF54427">
    <property type="entry name" value="NTF2-like"/>
    <property type="match status" value="1"/>
</dbReference>
<keyword evidence="3" id="KW-1185">Reference proteome</keyword>
<dbReference type="InterPro" id="IPR007492">
    <property type="entry name" value="LytTR_DNA-bd_dom"/>
</dbReference>
<evidence type="ECO:0000313" key="2">
    <source>
        <dbReference type="EMBL" id="MCU6696330.1"/>
    </source>
</evidence>
<protein>
    <submittedName>
        <fullName evidence="2">LytTR family transcriptional regulator</fullName>
    </submittedName>
</protein>
<feature type="domain" description="HTH LytTR-type" evidence="1">
    <location>
        <begin position="158"/>
        <end position="257"/>
    </location>
</feature>
<dbReference type="PANTHER" id="PTHR37299:SF1">
    <property type="entry name" value="STAGE 0 SPORULATION PROTEIN A HOMOLOG"/>
    <property type="match status" value="1"/>
</dbReference>
<dbReference type="EMBL" id="JAOQKC010000005">
    <property type="protein sequence ID" value="MCU6696330.1"/>
    <property type="molecule type" value="Genomic_DNA"/>
</dbReference>
<evidence type="ECO:0000313" key="3">
    <source>
        <dbReference type="Proteomes" id="UP001652461"/>
    </source>
</evidence>
<sequence>MNITALVNRSADIITQYYQNNITPFLEAFHDDALWIGPAEKQILRTRDSILEAFAQEEHSLHFILHDLTLIPLTVGSRHACEIMVFYRVDTIWPDGSSNQVIQRVQLTWCLQNGEPRIRVCHISNAISYDERDNIYPVHYAETFRTMTLAGETRSERLSFRGMDKSLVYLNLAHIIYIETNGRHTTVHTIDGNYASLDSLPAIEKRYPHYLVRSHQSYLVNPEHVIQLRRFQVQLTGGVTLPIPEKKYTAVKAKLVK</sequence>
<dbReference type="Gene3D" id="2.40.50.1020">
    <property type="entry name" value="LytTr DNA-binding domain"/>
    <property type="match status" value="1"/>
</dbReference>
<dbReference type="Pfam" id="PF04397">
    <property type="entry name" value="LytTR"/>
    <property type="match status" value="1"/>
</dbReference>
<accession>A0ABT2RVI9</accession>
<evidence type="ECO:0000259" key="1">
    <source>
        <dbReference type="PROSITE" id="PS50930"/>
    </source>
</evidence>
<dbReference type="PROSITE" id="PS50930">
    <property type="entry name" value="HTH_LYTTR"/>
    <property type="match status" value="1"/>
</dbReference>
<dbReference type="InterPro" id="IPR046947">
    <property type="entry name" value="LytR-like"/>
</dbReference>
<gene>
    <name evidence="2" type="ORF">OCV63_05385</name>
</gene>
<dbReference type="RefSeq" id="WP_158362511.1">
    <property type="nucleotide sequence ID" value="NZ_JAOQKC010000005.1"/>
</dbReference>
<organism evidence="2 3">
    <name type="scientific">Laedolimicola ammoniilytica</name>
    <dbReference type="NCBI Taxonomy" id="2981771"/>
    <lineage>
        <taxon>Bacteria</taxon>
        <taxon>Bacillati</taxon>
        <taxon>Bacillota</taxon>
        <taxon>Clostridia</taxon>
        <taxon>Lachnospirales</taxon>
        <taxon>Lachnospiraceae</taxon>
        <taxon>Laedolimicola</taxon>
    </lineage>
</organism>
<dbReference type="InterPro" id="IPR032710">
    <property type="entry name" value="NTF2-like_dom_sf"/>
</dbReference>
<reference evidence="2 3" key="1">
    <citation type="journal article" date="2021" name="ISME Commun">
        <title>Automated analysis of genomic sequences facilitates high-throughput and comprehensive description of bacteria.</title>
        <authorList>
            <person name="Hitch T.C.A."/>
        </authorList>
    </citation>
    <scope>NUCLEOTIDE SEQUENCE [LARGE SCALE GENOMIC DNA]</scope>
    <source>
        <strain evidence="2 3">Sanger_04</strain>
    </source>
</reference>